<name>A0A0N5A648_PARTI</name>
<dbReference type="WBParaSite" id="PTRK_0001738500.1">
    <property type="protein sequence ID" value="PTRK_0001738500.1"/>
    <property type="gene ID" value="PTRK_0001738500"/>
</dbReference>
<dbReference type="AlphaFoldDB" id="A0A0N5A648"/>
<keyword evidence="1" id="KW-1185">Reference proteome</keyword>
<organism evidence="1 2">
    <name type="scientific">Parastrongyloides trichosuri</name>
    <name type="common">Possum-specific nematode worm</name>
    <dbReference type="NCBI Taxonomy" id="131310"/>
    <lineage>
        <taxon>Eukaryota</taxon>
        <taxon>Metazoa</taxon>
        <taxon>Ecdysozoa</taxon>
        <taxon>Nematoda</taxon>
        <taxon>Chromadorea</taxon>
        <taxon>Rhabditida</taxon>
        <taxon>Tylenchina</taxon>
        <taxon>Panagrolaimomorpha</taxon>
        <taxon>Strongyloidoidea</taxon>
        <taxon>Strongyloididae</taxon>
        <taxon>Parastrongyloides</taxon>
    </lineage>
</organism>
<proteinExistence type="predicted"/>
<sequence>MMLNNTQSDTYYKVQKKLLELVDSKDKPKFEDLVDAINECDDLITFESLLAFNESISGHDEWHVSYLKFLNLRLDFYYFQHSLELRTYWNINYDEDGSVKDKTITKLRRVTQVMDNSIIKLFPGITSVITSLTNANTEEYINKLRQEIIKICSTDKKIFNKVVFRRHGDSFVQQKDETEDECVSKVKTIFASSCNREKELMDFCLTIMIKAGKIIEECYGDLHVVVRKLNELHINSDSMYLIKNAAYSDYSIDEVSQVCEINPDQQYNSTTLQSLRKITQICEVIFAVHKRNYYTQQQLLMELEEKSTSFFGSLKNIK</sequence>
<dbReference type="Proteomes" id="UP000038045">
    <property type="component" value="Unplaced"/>
</dbReference>
<reference evidence="2" key="1">
    <citation type="submission" date="2017-02" db="UniProtKB">
        <authorList>
            <consortium name="WormBaseParasite"/>
        </authorList>
    </citation>
    <scope>IDENTIFICATION</scope>
</reference>
<accession>A0A0N5A648</accession>
<protein>
    <submittedName>
        <fullName evidence="2">MIF4G domain-containing protein</fullName>
    </submittedName>
</protein>
<evidence type="ECO:0000313" key="1">
    <source>
        <dbReference type="Proteomes" id="UP000038045"/>
    </source>
</evidence>
<evidence type="ECO:0000313" key="2">
    <source>
        <dbReference type="WBParaSite" id="PTRK_0001738500.1"/>
    </source>
</evidence>